<feature type="compositionally biased region" description="Basic and acidic residues" evidence="1">
    <location>
        <begin position="101"/>
        <end position="112"/>
    </location>
</feature>
<proteinExistence type="predicted"/>
<organism evidence="2 3">
    <name type="scientific">Paenarthrobacter nitroguajacolicus</name>
    <name type="common">Arthrobacter nitroguajacolicus</name>
    <dbReference type="NCBI Taxonomy" id="211146"/>
    <lineage>
        <taxon>Bacteria</taxon>
        <taxon>Bacillati</taxon>
        <taxon>Actinomycetota</taxon>
        <taxon>Actinomycetes</taxon>
        <taxon>Micrococcales</taxon>
        <taxon>Micrococcaceae</taxon>
        <taxon>Paenarthrobacter</taxon>
    </lineage>
</organism>
<evidence type="ECO:0000313" key="2">
    <source>
        <dbReference type="EMBL" id="TVU60179.1"/>
    </source>
</evidence>
<comment type="caution">
    <text evidence="2">The sequence shown here is derived from an EMBL/GenBank/DDBJ whole genome shotgun (WGS) entry which is preliminary data.</text>
</comment>
<protein>
    <submittedName>
        <fullName evidence="2">Uncharacterized protein</fullName>
    </submittedName>
</protein>
<dbReference type="Proteomes" id="UP000316500">
    <property type="component" value="Unassembled WGS sequence"/>
</dbReference>
<sequence length="165" mass="18099">MDQYLWVLKQDQLDLIRELEPARLELLDEEGLLKLHKRVRRARNKYTTNYRRKAADEVLEAGARGAAANKSDKARARAFVFEEALSMVSTELARVAHQAAEELKDERLERAAAGKSSGPQTSGAGAKSTTGPGRARSHQKTTGGVKRDASSRSQGAQRQAKKDAG</sequence>
<gene>
    <name evidence="2" type="ORF">FQP90_17480</name>
</gene>
<reference evidence="2 3" key="1">
    <citation type="submission" date="2019-07" db="EMBL/GenBank/DDBJ databases">
        <title>Diversity of Bacteria from Kongsfjorden, Arctic.</title>
        <authorList>
            <person name="Yu Y."/>
        </authorList>
    </citation>
    <scope>NUCLEOTIDE SEQUENCE [LARGE SCALE GENOMIC DNA]</scope>
    <source>
        <strain evidence="2 3">SM1928</strain>
    </source>
</reference>
<dbReference type="AlphaFoldDB" id="A0A558GTG5"/>
<dbReference type="EMBL" id="VNFK01000015">
    <property type="protein sequence ID" value="TVU60179.1"/>
    <property type="molecule type" value="Genomic_DNA"/>
</dbReference>
<accession>A0A558GTG5</accession>
<feature type="compositionally biased region" description="Polar residues" evidence="1">
    <location>
        <begin position="117"/>
        <end position="131"/>
    </location>
</feature>
<evidence type="ECO:0000313" key="3">
    <source>
        <dbReference type="Proteomes" id="UP000316500"/>
    </source>
</evidence>
<evidence type="ECO:0000256" key="1">
    <source>
        <dbReference type="SAM" id="MobiDB-lite"/>
    </source>
</evidence>
<name>A0A558GTG5_PAENT</name>
<feature type="region of interest" description="Disordered" evidence="1">
    <location>
        <begin position="101"/>
        <end position="165"/>
    </location>
</feature>
<dbReference type="OrthoDB" id="3829170at2"/>